<dbReference type="InterPro" id="IPR050109">
    <property type="entry name" value="HTH-type_TetR-like_transc_reg"/>
</dbReference>
<dbReference type="Proteomes" id="UP000259636">
    <property type="component" value="Chromosome"/>
</dbReference>
<dbReference type="PANTHER" id="PTHR30055:SF238">
    <property type="entry name" value="MYCOFACTOCIN BIOSYNTHESIS TRANSCRIPTIONAL REGULATOR MFTR-RELATED"/>
    <property type="match status" value="1"/>
</dbReference>
<evidence type="ECO:0000256" key="1">
    <source>
        <dbReference type="ARBA" id="ARBA00023015"/>
    </source>
</evidence>
<dbReference type="PRINTS" id="PR00455">
    <property type="entry name" value="HTHTETR"/>
</dbReference>
<dbReference type="GO" id="GO:0003700">
    <property type="term" value="F:DNA-binding transcription factor activity"/>
    <property type="evidence" value="ECO:0007669"/>
    <property type="project" value="TreeGrafter"/>
</dbReference>
<dbReference type="PROSITE" id="PS50977">
    <property type="entry name" value="HTH_TETR_2"/>
    <property type="match status" value="1"/>
</dbReference>
<evidence type="ECO:0000313" key="6">
    <source>
        <dbReference type="EMBL" id="AXQ58123.1"/>
    </source>
</evidence>
<evidence type="ECO:0000259" key="5">
    <source>
        <dbReference type="PROSITE" id="PS50977"/>
    </source>
</evidence>
<dbReference type="EMBL" id="CP031742">
    <property type="protein sequence ID" value="AXQ58123.1"/>
    <property type="molecule type" value="Genomic_DNA"/>
</dbReference>
<proteinExistence type="predicted"/>
<dbReference type="PANTHER" id="PTHR30055">
    <property type="entry name" value="HTH-TYPE TRANSCRIPTIONAL REGULATOR RUTR"/>
    <property type="match status" value="1"/>
</dbReference>
<dbReference type="AlphaFoldDB" id="A0A385DI05"/>
<dbReference type="RefSeq" id="WP_101279520.1">
    <property type="nucleotide sequence ID" value="NZ_CP031742.1"/>
</dbReference>
<reference evidence="6 7" key="1">
    <citation type="submission" date="2018-08" db="EMBL/GenBank/DDBJ databases">
        <authorList>
            <person name="Ferrada E.E."/>
            <person name="Latorre B.A."/>
        </authorList>
    </citation>
    <scope>NUCLEOTIDE SEQUENCE [LARGE SCALE GENOMIC DNA]</scope>
    <source>
        <strain evidence="6 7">VK-A60T</strain>
    </source>
</reference>
<name>A0A385DI05_9ACTN</name>
<dbReference type="Gene3D" id="1.10.357.10">
    <property type="entry name" value="Tetracycline Repressor, domain 2"/>
    <property type="match status" value="1"/>
</dbReference>
<evidence type="ECO:0000256" key="3">
    <source>
        <dbReference type="ARBA" id="ARBA00023163"/>
    </source>
</evidence>
<feature type="DNA-binding region" description="H-T-H motif" evidence="4">
    <location>
        <begin position="29"/>
        <end position="48"/>
    </location>
</feature>
<keyword evidence="2 4" id="KW-0238">DNA-binding</keyword>
<dbReference type="Pfam" id="PF00440">
    <property type="entry name" value="TetR_N"/>
    <property type="match status" value="1"/>
</dbReference>
<protein>
    <submittedName>
        <fullName evidence="6">TetR/AcrR family transcriptional regulator</fullName>
    </submittedName>
</protein>
<evidence type="ECO:0000256" key="2">
    <source>
        <dbReference type="ARBA" id="ARBA00023125"/>
    </source>
</evidence>
<evidence type="ECO:0000313" key="7">
    <source>
        <dbReference type="Proteomes" id="UP000259636"/>
    </source>
</evidence>
<dbReference type="SUPFAM" id="SSF46689">
    <property type="entry name" value="Homeodomain-like"/>
    <property type="match status" value="1"/>
</dbReference>
<dbReference type="GeneID" id="300118036"/>
<organism evidence="6 7">
    <name type="scientific">Streptomyces koyangensis</name>
    <dbReference type="NCBI Taxonomy" id="188770"/>
    <lineage>
        <taxon>Bacteria</taxon>
        <taxon>Bacillati</taxon>
        <taxon>Actinomycetota</taxon>
        <taxon>Actinomycetes</taxon>
        <taxon>Kitasatosporales</taxon>
        <taxon>Streptomycetaceae</taxon>
        <taxon>Streptomyces</taxon>
        <taxon>Streptomyces aurantiacus group</taxon>
    </lineage>
</organism>
<keyword evidence="3" id="KW-0804">Transcription</keyword>
<sequence length="193" mass="20614">MPRWKPDAGQRLVMAAFELFAEQGYDGTTVSQIATRAGLTRSTFHRHFSDKRDILTAGQATLSRLLTDGIAAAPATATPMEAVARGLERATAEMTAFNRELSPLMRAALDANEELREREALKSVGMARAMAEALRARDVPDAAAQVAAELGVLAFKTGYGRWLGTPQDEAPGALPALTVAALRELHAAATRLA</sequence>
<dbReference type="KEGG" id="sky:D0C37_28325"/>
<dbReference type="GO" id="GO:0000976">
    <property type="term" value="F:transcription cis-regulatory region binding"/>
    <property type="evidence" value="ECO:0007669"/>
    <property type="project" value="TreeGrafter"/>
</dbReference>
<keyword evidence="1" id="KW-0805">Transcription regulation</keyword>
<feature type="domain" description="HTH tetR-type" evidence="5">
    <location>
        <begin position="6"/>
        <end position="66"/>
    </location>
</feature>
<gene>
    <name evidence="6" type="ORF">D0C37_28325</name>
</gene>
<evidence type="ECO:0000256" key="4">
    <source>
        <dbReference type="PROSITE-ProRule" id="PRU00335"/>
    </source>
</evidence>
<accession>A0A385DI05</accession>
<dbReference type="InterPro" id="IPR001647">
    <property type="entry name" value="HTH_TetR"/>
</dbReference>
<dbReference type="InterPro" id="IPR009057">
    <property type="entry name" value="Homeodomain-like_sf"/>
</dbReference>